<dbReference type="Pfam" id="PF04480">
    <property type="entry name" value="DUF559"/>
    <property type="match status" value="1"/>
</dbReference>
<dbReference type="RefSeq" id="WP_118863451.1">
    <property type="nucleotide sequence ID" value="NZ_QWLV01000002.1"/>
</dbReference>
<reference evidence="3 4" key="1">
    <citation type="submission" date="2018-08" db="EMBL/GenBank/DDBJ databases">
        <title>The multiple taxonomic identification of Sphingomonas gilva.</title>
        <authorList>
            <person name="Zhu D."/>
            <person name="Zheng S."/>
        </authorList>
    </citation>
    <scope>NUCLEOTIDE SEQUENCE [LARGE SCALE GENOMIC DNA]</scope>
    <source>
        <strain evidence="3 4">ZDH117</strain>
    </source>
</reference>
<keyword evidence="4" id="KW-1185">Reference proteome</keyword>
<proteinExistence type="predicted"/>
<comment type="caution">
    <text evidence="3">The sequence shown here is derived from an EMBL/GenBank/DDBJ whole genome shotgun (WGS) entry which is preliminary data.</text>
</comment>
<evidence type="ECO:0000259" key="2">
    <source>
        <dbReference type="Pfam" id="PF04480"/>
    </source>
</evidence>
<dbReference type="CDD" id="cd01038">
    <property type="entry name" value="Endonuclease_DUF559"/>
    <property type="match status" value="1"/>
</dbReference>
<dbReference type="SUPFAM" id="SSF52980">
    <property type="entry name" value="Restriction endonuclease-like"/>
    <property type="match status" value="1"/>
</dbReference>
<dbReference type="OrthoDB" id="9798754at2"/>
<protein>
    <submittedName>
        <fullName evidence="3">DUF559 domain-containing protein</fullName>
    </submittedName>
</protein>
<dbReference type="InterPro" id="IPR011335">
    <property type="entry name" value="Restrct_endonuc-II-like"/>
</dbReference>
<feature type="region of interest" description="Disordered" evidence="1">
    <location>
        <begin position="123"/>
        <end position="144"/>
    </location>
</feature>
<dbReference type="Proteomes" id="UP000266693">
    <property type="component" value="Unassembled WGS sequence"/>
</dbReference>
<dbReference type="InterPro" id="IPR007569">
    <property type="entry name" value="DUF559"/>
</dbReference>
<evidence type="ECO:0000256" key="1">
    <source>
        <dbReference type="SAM" id="MobiDB-lite"/>
    </source>
</evidence>
<dbReference type="AlphaFoldDB" id="A0A396RX20"/>
<accession>A0A396RX20</accession>
<dbReference type="Gene3D" id="3.40.960.10">
    <property type="entry name" value="VSR Endonuclease"/>
    <property type="match status" value="1"/>
</dbReference>
<dbReference type="InterPro" id="IPR047216">
    <property type="entry name" value="Endonuclease_DUF559_bact"/>
</dbReference>
<gene>
    <name evidence="3" type="ORF">D1610_07245</name>
</gene>
<name>A0A396RX20_9SPHN</name>
<dbReference type="PANTHER" id="PTHR38590:SF1">
    <property type="entry name" value="BLL0828 PROTEIN"/>
    <property type="match status" value="1"/>
</dbReference>
<sequence>MFKDVAPKPKPGGVKRARKFRREMTLPEVLLWRVLRERPDGLKFRKQHPSGNCTLDFYCGDARLAIEIDGEAHSRGDRPVRDAVRDAWFAQFGIETMRIPALEVLRDLDSVVRGIVANARSRLPLHHPTAPGGPPPRDKLGEEF</sequence>
<evidence type="ECO:0000313" key="4">
    <source>
        <dbReference type="Proteomes" id="UP000266693"/>
    </source>
</evidence>
<dbReference type="EMBL" id="QWLV01000002">
    <property type="protein sequence ID" value="RHW18261.1"/>
    <property type="molecule type" value="Genomic_DNA"/>
</dbReference>
<feature type="domain" description="DUF559" evidence="2">
    <location>
        <begin position="15"/>
        <end position="117"/>
    </location>
</feature>
<dbReference type="PANTHER" id="PTHR38590">
    <property type="entry name" value="BLL0828 PROTEIN"/>
    <property type="match status" value="1"/>
</dbReference>
<evidence type="ECO:0000313" key="3">
    <source>
        <dbReference type="EMBL" id="RHW18261.1"/>
    </source>
</evidence>
<organism evidence="3 4">
    <name type="scientific">Sphingomonas gilva</name>
    <dbReference type="NCBI Taxonomy" id="2305907"/>
    <lineage>
        <taxon>Bacteria</taxon>
        <taxon>Pseudomonadati</taxon>
        <taxon>Pseudomonadota</taxon>
        <taxon>Alphaproteobacteria</taxon>
        <taxon>Sphingomonadales</taxon>
        <taxon>Sphingomonadaceae</taxon>
        <taxon>Sphingomonas</taxon>
    </lineage>
</organism>